<reference evidence="1 2" key="1">
    <citation type="submission" date="2016-10" db="EMBL/GenBank/DDBJ databases">
        <authorList>
            <person name="de Groot N.N."/>
        </authorList>
    </citation>
    <scope>NUCLEOTIDE SEQUENCE [LARGE SCALE GENOMIC DNA]</scope>
    <source>
        <strain evidence="1 2">CGMCC 1.7005</strain>
    </source>
</reference>
<name>A0A1I7B2K8_9FLAO</name>
<organism evidence="1 2">
    <name type="scientific">Lishizhenia tianjinensis</name>
    <dbReference type="NCBI Taxonomy" id="477690"/>
    <lineage>
        <taxon>Bacteria</taxon>
        <taxon>Pseudomonadati</taxon>
        <taxon>Bacteroidota</taxon>
        <taxon>Flavobacteriia</taxon>
        <taxon>Flavobacteriales</taxon>
        <taxon>Crocinitomicaceae</taxon>
        <taxon>Lishizhenia</taxon>
    </lineage>
</organism>
<dbReference type="Proteomes" id="UP000236454">
    <property type="component" value="Unassembled WGS sequence"/>
</dbReference>
<evidence type="ECO:0000313" key="2">
    <source>
        <dbReference type="Proteomes" id="UP000236454"/>
    </source>
</evidence>
<gene>
    <name evidence="1" type="ORF">SAMN05216474_2489</name>
</gene>
<dbReference type="AlphaFoldDB" id="A0A1I7B2K8"/>
<keyword evidence="2" id="KW-1185">Reference proteome</keyword>
<sequence>MKSFESALKSIHRTLILMKMTQTIILSLLISMSFISCSQSSKTVSNHNKSSEKCAELFSKKISNDSGTLALDLIRLTECTADIDTFDVTYGGPYIIQLATKNREAGLTYSEFMDDFQKFKKDKMYSDFKRSTYNDYILKRRVADYKNWSNDSLLLEKMGVPSDFIRNYGEYVQTHADGVKTHAVLSEEYRESLKMD</sequence>
<accession>A0A1I7B2K8</accession>
<evidence type="ECO:0000313" key="1">
    <source>
        <dbReference type="EMBL" id="SFT81388.1"/>
    </source>
</evidence>
<dbReference type="EMBL" id="FPAS01000004">
    <property type="protein sequence ID" value="SFT81388.1"/>
    <property type="molecule type" value="Genomic_DNA"/>
</dbReference>
<proteinExistence type="predicted"/>
<protein>
    <submittedName>
        <fullName evidence="1">Uncharacterized protein</fullName>
    </submittedName>
</protein>
<dbReference type="STRING" id="477690.SAMN05216474_2489"/>